<protein>
    <submittedName>
        <fullName evidence="2">Uncharacterized protein</fullName>
    </submittedName>
</protein>
<dbReference type="AlphaFoldDB" id="A0A8J8T6W8"/>
<sequence length="141" mass="15754">MTFSKENFIYTDKDFKRYDVQSRFVVMGLEDPQAYFKTVYNGLEKYSALPDQRKYDLDIDDKPRLSTNKRGSLTGVGWLNIASQNSSSDIKQKEQIIGHKKRPSSVSSSGANGSKESGRSFADTHSTTLITNQGGVTLTDL</sequence>
<evidence type="ECO:0000313" key="3">
    <source>
        <dbReference type="Proteomes" id="UP000785679"/>
    </source>
</evidence>
<proteinExistence type="predicted"/>
<reference evidence="2" key="1">
    <citation type="submission" date="2019-06" db="EMBL/GenBank/DDBJ databases">
        <authorList>
            <person name="Zheng W."/>
        </authorList>
    </citation>
    <scope>NUCLEOTIDE SEQUENCE</scope>
    <source>
        <strain evidence="2">QDHG01</strain>
    </source>
</reference>
<evidence type="ECO:0000256" key="1">
    <source>
        <dbReference type="SAM" id="MobiDB-lite"/>
    </source>
</evidence>
<organism evidence="2 3">
    <name type="scientific">Halteria grandinella</name>
    <dbReference type="NCBI Taxonomy" id="5974"/>
    <lineage>
        <taxon>Eukaryota</taxon>
        <taxon>Sar</taxon>
        <taxon>Alveolata</taxon>
        <taxon>Ciliophora</taxon>
        <taxon>Intramacronucleata</taxon>
        <taxon>Spirotrichea</taxon>
        <taxon>Stichotrichia</taxon>
        <taxon>Sporadotrichida</taxon>
        <taxon>Halteriidae</taxon>
        <taxon>Halteria</taxon>
    </lineage>
</organism>
<feature type="region of interest" description="Disordered" evidence="1">
    <location>
        <begin position="85"/>
        <end position="126"/>
    </location>
</feature>
<gene>
    <name evidence="2" type="ORF">FGO68_gene16381</name>
</gene>
<dbReference type="Proteomes" id="UP000785679">
    <property type="component" value="Unassembled WGS sequence"/>
</dbReference>
<dbReference type="EMBL" id="RRYP01003545">
    <property type="protein sequence ID" value="TNV83706.1"/>
    <property type="molecule type" value="Genomic_DNA"/>
</dbReference>
<keyword evidence="3" id="KW-1185">Reference proteome</keyword>
<comment type="caution">
    <text evidence="2">The sequence shown here is derived from an EMBL/GenBank/DDBJ whole genome shotgun (WGS) entry which is preliminary data.</text>
</comment>
<feature type="compositionally biased region" description="Low complexity" evidence="1">
    <location>
        <begin position="104"/>
        <end position="115"/>
    </location>
</feature>
<accession>A0A8J8T6W8</accession>
<evidence type="ECO:0000313" key="2">
    <source>
        <dbReference type="EMBL" id="TNV83706.1"/>
    </source>
</evidence>
<name>A0A8J8T6W8_HALGN</name>